<comment type="caution">
    <text evidence="2">The sequence shown here is derived from an EMBL/GenBank/DDBJ whole genome shotgun (WGS) entry which is preliminary data.</text>
</comment>
<dbReference type="Proteomes" id="UP001153365">
    <property type="component" value="Unassembled WGS sequence"/>
</dbReference>
<feature type="compositionally biased region" description="Low complexity" evidence="1">
    <location>
        <begin position="629"/>
        <end position="642"/>
    </location>
</feature>
<feature type="compositionally biased region" description="Polar residues" evidence="1">
    <location>
        <begin position="475"/>
        <end position="485"/>
    </location>
</feature>
<reference evidence="2" key="1">
    <citation type="submission" date="2022-06" db="EMBL/GenBank/DDBJ databases">
        <authorList>
            <consortium name="SYNGENTA / RWTH Aachen University"/>
        </authorList>
    </citation>
    <scope>NUCLEOTIDE SEQUENCE</scope>
</reference>
<evidence type="ECO:0000313" key="3">
    <source>
        <dbReference type="Proteomes" id="UP001153365"/>
    </source>
</evidence>
<feature type="compositionally biased region" description="Low complexity" evidence="1">
    <location>
        <begin position="857"/>
        <end position="870"/>
    </location>
</feature>
<keyword evidence="3" id="KW-1185">Reference proteome</keyword>
<feature type="region of interest" description="Disordered" evidence="1">
    <location>
        <begin position="546"/>
        <end position="877"/>
    </location>
</feature>
<feature type="compositionally biased region" description="Polar residues" evidence="1">
    <location>
        <begin position="546"/>
        <end position="558"/>
    </location>
</feature>
<feature type="region of interest" description="Disordered" evidence="1">
    <location>
        <begin position="115"/>
        <end position="223"/>
    </location>
</feature>
<feature type="region of interest" description="Disordered" evidence="1">
    <location>
        <begin position="463"/>
        <end position="506"/>
    </location>
</feature>
<name>A0AAV0BPJ4_PHAPC</name>
<evidence type="ECO:0000313" key="2">
    <source>
        <dbReference type="EMBL" id="CAH7688581.1"/>
    </source>
</evidence>
<feature type="region of interest" description="Disordered" evidence="1">
    <location>
        <begin position="959"/>
        <end position="988"/>
    </location>
</feature>
<feature type="compositionally biased region" description="Polar residues" evidence="1">
    <location>
        <begin position="203"/>
        <end position="222"/>
    </location>
</feature>
<feature type="region of interest" description="Disordered" evidence="1">
    <location>
        <begin position="1202"/>
        <end position="1230"/>
    </location>
</feature>
<sequence>MKHPAGSCLEIWEDPNNLNIKELQAVLKSLGHGCNENKLRYPLYFEYVKLASVHSPRSIEVWTGQNWLDEDLPDEKYLSVPKLKIFLALNKIQFSSQAKRPELIKLYKSLQEERNQKRYSASVPKRKNQEASVTFLSTPSTTHSAVALTSPQKNKTTTSPSRKSPLVPKSSLPSCRKLRSQGSKSKEEHGFVYKPPSRHHYSTRQNSLKVSGSVQSETSTPYSAAVPLSAKRIERNVSPESSDRFKRRKGQASTVDQSIFNLQSEQTTSYSEDTQSIPAETEFCQNAKSPDITLFSEASTQASISGPILGRSKADCLASAPALHPASSKLVLCQNEDENSCFQSSAATPTSEVSKASLSGLILESRPESLASAPSLAIESSTSTSTASSSKALTSVPLEDSRSDFLALGPSSSLKSPSNPKYLTQSKLKEYLDCYDISYNFRAGRTKLSELYINLRLSENISDHDKGKRRKQERNVNSLSRNQATAGRRPKPRSQNNGCIADESGFVYKPPNRHSYSTCQSTASQSSAVDHSSCYSPSQFSAINQSLSNHQSETSTPYSAAAPLSAERIERSVSPESSDRFKRRKGQASTATPKSCGPTRTKSRSRILKKKNKDSNEPGFVYKPPNRHSYSTRQSTASQSSAVDHSSCYSPSQFSAINQSLSNHQSETSTPYSASVPLSAERIERSVSPESSDRFKRRKGQASTATPKSCGPTRTKSRSRILKKKNKDSNEPGFVYKPPNRHSYSTRQSTASQSSAVDHSSCYSPSQFSAINQSLSKHQSETSTPYSASVPLSAERIERSVSPESSDRFKRRKGQASTATPKSCGPTRTKSRSRILKKKNKDSNEPGFVYKPPNRHSYSTRQSTASQSSAVDHSSCYSPSQFSAINQSLSKHQSETSTPYSAAVPLSAKRNERSALTSSCGSSSYNQCVHSTPITSPANSAIDMGRKNMLHKKWKTKARLRRNHNVTSLSQSSRRKRQSSRTKRQSQACTATGDFGFVYRPPDQMSFCDSEGSDVLMDGSNKRKKTINYPQASKRLRKPLVESQIHCHNRREIEPVEENLFSLGGHDCLPPLSKQIRGNLCESNESFVSQWRSSTHPRDLEAGVMGFMPSHSCSGKNLASEMLEGINRIAQGINSLQMIGIQGQSTGRKKATGEARDNALLARVRQHVATLFGKDLDTKKRIYPSPATRSERRLWRNDFDNISDDDELSSQSNEDIEGQDPSFPYPGGPGFRGASSQTLSIMWRAMCRSGVQSFRPDLSKPMSDRKNQLLWDLAYKLLLKLIKAGEYSDIDLEMCSEDKIYQTLVNHVKYLRRCYHEANNWTESDQQERDQRKRRVTRRSNRCKARTAYVMRHNALVPLINIVANCTSDDDTVAFSDLDEDDSETKIKTVAALHIPWRSPYIEEIMKNIDRLTELSSRSGPSSSSATEKVKRIRIGQSKTSFVQCPKGLHSECFDSEWLRNQQPSYISSLLMQNGTSLRKQLEILESLP</sequence>
<feature type="compositionally biased region" description="Polar residues" evidence="1">
    <location>
        <begin position="130"/>
        <end position="158"/>
    </location>
</feature>
<organism evidence="2 3">
    <name type="scientific">Phakopsora pachyrhizi</name>
    <name type="common">Asian soybean rust disease fungus</name>
    <dbReference type="NCBI Taxonomy" id="170000"/>
    <lineage>
        <taxon>Eukaryota</taxon>
        <taxon>Fungi</taxon>
        <taxon>Dikarya</taxon>
        <taxon>Basidiomycota</taxon>
        <taxon>Pucciniomycotina</taxon>
        <taxon>Pucciniomycetes</taxon>
        <taxon>Pucciniales</taxon>
        <taxon>Phakopsoraceae</taxon>
        <taxon>Phakopsora</taxon>
    </lineage>
</organism>
<gene>
    <name evidence="2" type="ORF">PPACK8108_LOCUS23553</name>
</gene>
<feature type="compositionally biased region" description="Polar residues" evidence="1">
    <location>
        <begin position="757"/>
        <end position="787"/>
    </location>
</feature>
<protein>
    <submittedName>
        <fullName evidence="2">Uncharacterized protein</fullName>
    </submittedName>
</protein>
<feature type="compositionally biased region" description="Acidic residues" evidence="1">
    <location>
        <begin position="1202"/>
        <end position="1218"/>
    </location>
</feature>
<evidence type="ECO:0000256" key="1">
    <source>
        <dbReference type="SAM" id="MobiDB-lite"/>
    </source>
</evidence>
<feature type="compositionally biased region" description="Basic residues" evidence="1">
    <location>
        <begin position="601"/>
        <end position="612"/>
    </location>
</feature>
<feature type="region of interest" description="Disordered" evidence="1">
    <location>
        <begin position="921"/>
        <end position="941"/>
    </location>
</feature>
<dbReference type="EMBL" id="CALTRL010005993">
    <property type="protein sequence ID" value="CAH7688581.1"/>
    <property type="molecule type" value="Genomic_DNA"/>
</dbReference>
<feature type="compositionally biased region" description="Polar residues" evidence="1">
    <location>
        <begin position="921"/>
        <end position="939"/>
    </location>
</feature>
<feature type="compositionally biased region" description="Polar residues" evidence="1">
    <location>
        <begin position="887"/>
        <end position="900"/>
    </location>
</feature>
<accession>A0AAV0BPJ4</accession>
<feature type="compositionally biased region" description="Basic residues" evidence="1">
    <location>
        <begin position="973"/>
        <end position="984"/>
    </location>
</feature>
<feature type="compositionally biased region" description="Basic and acidic residues" evidence="1">
    <location>
        <begin position="795"/>
        <end position="808"/>
    </location>
</feature>
<feature type="compositionally biased region" description="Basic and acidic residues" evidence="1">
    <location>
        <begin position="681"/>
        <end position="694"/>
    </location>
</feature>
<feature type="compositionally biased region" description="Basic residues" evidence="1">
    <location>
        <begin position="715"/>
        <end position="726"/>
    </location>
</feature>
<feature type="compositionally biased region" description="Basic and acidic residues" evidence="1">
    <location>
        <begin position="567"/>
        <end position="580"/>
    </location>
</feature>
<feature type="region of interest" description="Disordered" evidence="1">
    <location>
        <begin position="887"/>
        <end position="906"/>
    </location>
</feature>
<feature type="compositionally biased region" description="Polar residues" evidence="1">
    <location>
        <begin position="643"/>
        <end position="673"/>
    </location>
</feature>
<feature type="compositionally biased region" description="Low complexity" evidence="1">
    <location>
        <begin position="159"/>
        <end position="174"/>
    </location>
</feature>
<feature type="compositionally biased region" description="Basic residues" evidence="1">
    <location>
        <begin position="829"/>
        <end position="840"/>
    </location>
</feature>
<proteinExistence type="predicted"/>
<feature type="compositionally biased region" description="Low complexity" evidence="1">
    <location>
        <begin position="743"/>
        <end position="756"/>
    </location>
</feature>